<feature type="region of interest" description="Disordered" evidence="1">
    <location>
        <begin position="25"/>
        <end position="97"/>
    </location>
</feature>
<name>A0A0P0XMP1_ORYSJ</name>
<protein>
    <submittedName>
        <fullName evidence="2">Os09g0385800 protein</fullName>
    </submittedName>
</protein>
<sequence length="97" mass="10353">MSPLVAEEGGRDPDDDGREHLVVREESWTGHINGSHVNKTTATSSHLNDAASSATTEDDEVDTEDHSGHARPPPFSPAAPACFARRSRPPPSGEARI</sequence>
<dbReference type="InParanoid" id="A0A0P0XMP1"/>
<dbReference type="PaxDb" id="39947-A0A0P0XMP1"/>
<keyword evidence="3" id="KW-1185">Reference proteome</keyword>
<dbReference type="EMBL" id="AP014965">
    <property type="protein sequence ID" value="BAT07881.1"/>
    <property type="molecule type" value="Genomic_DNA"/>
</dbReference>
<evidence type="ECO:0000313" key="3">
    <source>
        <dbReference type="Proteomes" id="UP000059680"/>
    </source>
</evidence>
<feature type="compositionally biased region" description="Polar residues" evidence="1">
    <location>
        <begin position="30"/>
        <end position="54"/>
    </location>
</feature>
<reference evidence="2 3" key="2">
    <citation type="journal article" date="2013" name="Plant Cell Physiol.">
        <title>Rice Annotation Project Database (RAP-DB): an integrative and interactive database for rice genomics.</title>
        <authorList>
            <person name="Sakai H."/>
            <person name="Lee S.S."/>
            <person name="Tanaka T."/>
            <person name="Numa H."/>
            <person name="Kim J."/>
            <person name="Kawahara Y."/>
            <person name="Wakimoto H."/>
            <person name="Yang C.C."/>
            <person name="Iwamoto M."/>
            <person name="Abe T."/>
            <person name="Yamada Y."/>
            <person name="Muto A."/>
            <person name="Inokuchi H."/>
            <person name="Ikemura T."/>
            <person name="Matsumoto T."/>
            <person name="Sasaki T."/>
            <person name="Itoh T."/>
        </authorList>
    </citation>
    <scope>NUCLEOTIDE SEQUENCE [LARGE SCALE GENOMIC DNA]</scope>
    <source>
        <strain evidence="3">cv. Nipponbare</strain>
    </source>
</reference>
<gene>
    <name evidence="2" type="ordered locus">Os09g0385800</name>
    <name evidence="2" type="ORF">OSNPB_090385800</name>
</gene>
<dbReference type="Proteomes" id="UP000059680">
    <property type="component" value="Chromosome 9"/>
</dbReference>
<organism evidence="2 3">
    <name type="scientific">Oryza sativa subsp. japonica</name>
    <name type="common">Rice</name>
    <dbReference type="NCBI Taxonomy" id="39947"/>
    <lineage>
        <taxon>Eukaryota</taxon>
        <taxon>Viridiplantae</taxon>
        <taxon>Streptophyta</taxon>
        <taxon>Embryophyta</taxon>
        <taxon>Tracheophyta</taxon>
        <taxon>Spermatophyta</taxon>
        <taxon>Magnoliopsida</taxon>
        <taxon>Liliopsida</taxon>
        <taxon>Poales</taxon>
        <taxon>Poaceae</taxon>
        <taxon>BOP clade</taxon>
        <taxon>Oryzoideae</taxon>
        <taxon>Oryzeae</taxon>
        <taxon>Oryzinae</taxon>
        <taxon>Oryza</taxon>
        <taxon>Oryza sativa</taxon>
    </lineage>
</organism>
<evidence type="ECO:0000313" key="2">
    <source>
        <dbReference type="EMBL" id="BAT07881.1"/>
    </source>
</evidence>
<dbReference type="AlphaFoldDB" id="A0A0P0XMP1"/>
<reference evidence="3" key="1">
    <citation type="journal article" date="2005" name="Nature">
        <title>The map-based sequence of the rice genome.</title>
        <authorList>
            <consortium name="International rice genome sequencing project (IRGSP)"/>
            <person name="Matsumoto T."/>
            <person name="Wu J."/>
            <person name="Kanamori H."/>
            <person name="Katayose Y."/>
            <person name="Fujisawa M."/>
            <person name="Namiki N."/>
            <person name="Mizuno H."/>
            <person name="Yamamoto K."/>
            <person name="Antonio B.A."/>
            <person name="Baba T."/>
            <person name="Sakata K."/>
            <person name="Nagamura Y."/>
            <person name="Aoki H."/>
            <person name="Arikawa K."/>
            <person name="Arita K."/>
            <person name="Bito T."/>
            <person name="Chiden Y."/>
            <person name="Fujitsuka N."/>
            <person name="Fukunaka R."/>
            <person name="Hamada M."/>
            <person name="Harada C."/>
            <person name="Hayashi A."/>
            <person name="Hijishita S."/>
            <person name="Honda M."/>
            <person name="Hosokawa S."/>
            <person name="Ichikawa Y."/>
            <person name="Idonuma A."/>
            <person name="Iijima M."/>
            <person name="Ikeda M."/>
            <person name="Ikeno M."/>
            <person name="Ito K."/>
            <person name="Ito S."/>
            <person name="Ito T."/>
            <person name="Ito Y."/>
            <person name="Ito Y."/>
            <person name="Iwabuchi A."/>
            <person name="Kamiya K."/>
            <person name="Karasawa W."/>
            <person name="Kurita K."/>
            <person name="Katagiri S."/>
            <person name="Kikuta A."/>
            <person name="Kobayashi H."/>
            <person name="Kobayashi N."/>
            <person name="Machita K."/>
            <person name="Maehara T."/>
            <person name="Masukawa M."/>
            <person name="Mizubayashi T."/>
            <person name="Mukai Y."/>
            <person name="Nagasaki H."/>
            <person name="Nagata Y."/>
            <person name="Naito S."/>
            <person name="Nakashima M."/>
            <person name="Nakama Y."/>
            <person name="Nakamichi Y."/>
            <person name="Nakamura M."/>
            <person name="Meguro A."/>
            <person name="Negishi M."/>
            <person name="Ohta I."/>
            <person name="Ohta T."/>
            <person name="Okamoto M."/>
            <person name="Ono N."/>
            <person name="Saji S."/>
            <person name="Sakaguchi M."/>
            <person name="Sakai K."/>
            <person name="Shibata M."/>
            <person name="Shimokawa T."/>
            <person name="Song J."/>
            <person name="Takazaki Y."/>
            <person name="Terasawa K."/>
            <person name="Tsugane M."/>
            <person name="Tsuji K."/>
            <person name="Ueda S."/>
            <person name="Waki K."/>
            <person name="Yamagata H."/>
            <person name="Yamamoto M."/>
            <person name="Yamamoto S."/>
            <person name="Yamane H."/>
            <person name="Yoshiki S."/>
            <person name="Yoshihara R."/>
            <person name="Yukawa K."/>
            <person name="Zhong H."/>
            <person name="Yano M."/>
            <person name="Yuan Q."/>
            <person name="Ouyang S."/>
            <person name="Liu J."/>
            <person name="Jones K.M."/>
            <person name="Gansberger K."/>
            <person name="Moffat K."/>
            <person name="Hill J."/>
            <person name="Bera J."/>
            <person name="Fadrosh D."/>
            <person name="Jin S."/>
            <person name="Johri S."/>
            <person name="Kim M."/>
            <person name="Overton L."/>
            <person name="Reardon M."/>
            <person name="Tsitrin T."/>
            <person name="Vuong H."/>
            <person name="Weaver B."/>
            <person name="Ciecko A."/>
            <person name="Tallon L."/>
            <person name="Jackson J."/>
            <person name="Pai G."/>
            <person name="Aken S.V."/>
            <person name="Utterback T."/>
            <person name="Reidmuller S."/>
            <person name="Feldblyum T."/>
            <person name="Hsiao J."/>
            <person name="Zismann V."/>
            <person name="Iobst S."/>
            <person name="de Vazeille A.R."/>
            <person name="Buell C.R."/>
            <person name="Ying K."/>
            <person name="Li Y."/>
            <person name="Lu T."/>
            <person name="Huang Y."/>
            <person name="Zhao Q."/>
            <person name="Feng Q."/>
            <person name="Zhang L."/>
            <person name="Zhu J."/>
            <person name="Weng Q."/>
            <person name="Mu J."/>
            <person name="Lu Y."/>
            <person name="Fan D."/>
            <person name="Liu Y."/>
            <person name="Guan J."/>
            <person name="Zhang Y."/>
            <person name="Yu S."/>
            <person name="Liu X."/>
            <person name="Zhang Y."/>
            <person name="Hong G."/>
            <person name="Han B."/>
            <person name="Choisne N."/>
            <person name="Demange N."/>
            <person name="Orjeda G."/>
            <person name="Samain S."/>
            <person name="Cattolico L."/>
            <person name="Pelletier E."/>
            <person name="Couloux A."/>
            <person name="Segurens B."/>
            <person name="Wincker P."/>
            <person name="D'Hont A."/>
            <person name="Scarpelli C."/>
            <person name="Weissenbach J."/>
            <person name="Salanoubat M."/>
            <person name="Quetier F."/>
            <person name="Yu Y."/>
            <person name="Kim H.R."/>
            <person name="Rambo T."/>
            <person name="Currie J."/>
            <person name="Collura K."/>
            <person name="Luo M."/>
            <person name="Yang T."/>
            <person name="Ammiraju J.S.S."/>
            <person name="Engler F."/>
            <person name="Soderlund C."/>
            <person name="Wing R.A."/>
            <person name="Palmer L.E."/>
            <person name="de la Bastide M."/>
            <person name="Spiegel L."/>
            <person name="Nascimento L."/>
            <person name="Zutavern T."/>
            <person name="O'Shaughnessy A."/>
            <person name="Dike S."/>
            <person name="Dedhia N."/>
            <person name="Preston R."/>
            <person name="Balija V."/>
            <person name="McCombie W.R."/>
            <person name="Chow T."/>
            <person name="Chen H."/>
            <person name="Chung M."/>
            <person name="Chen C."/>
            <person name="Shaw J."/>
            <person name="Wu H."/>
            <person name="Hsiao K."/>
            <person name="Chao Y."/>
            <person name="Chu M."/>
            <person name="Cheng C."/>
            <person name="Hour A."/>
            <person name="Lee P."/>
            <person name="Lin S."/>
            <person name="Lin Y."/>
            <person name="Liou J."/>
            <person name="Liu S."/>
            <person name="Hsing Y."/>
            <person name="Raghuvanshi S."/>
            <person name="Mohanty A."/>
            <person name="Bharti A.K."/>
            <person name="Gaur A."/>
            <person name="Gupta V."/>
            <person name="Kumar D."/>
            <person name="Ravi V."/>
            <person name="Vij S."/>
            <person name="Kapur A."/>
            <person name="Khurana P."/>
            <person name="Khurana P."/>
            <person name="Khurana J.P."/>
            <person name="Tyagi A.K."/>
            <person name="Gaikwad K."/>
            <person name="Singh A."/>
            <person name="Dalal V."/>
            <person name="Srivastava S."/>
            <person name="Dixit A."/>
            <person name="Pal A.K."/>
            <person name="Ghazi I.A."/>
            <person name="Yadav M."/>
            <person name="Pandit A."/>
            <person name="Bhargava A."/>
            <person name="Sureshbabu K."/>
            <person name="Batra K."/>
            <person name="Sharma T.R."/>
            <person name="Mohapatra T."/>
            <person name="Singh N.K."/>
            <person name="Messing J."/>
            <person name="Nelson A.B."/>
            <person name="Fuks G."/>
            <person name="Kavchok S."/>
            <person name="Keizer G."/>
            <person name="Linton E."/>
            <person name="Llaca V."/>
            <person name="Song R."/>
            <person name="Tanyolac B."/>
            <person name="Young S."/>
            <person name="Ho-Il K."/>
            <person name="Hahn J.H."/>
            <person name="Sangsakoo G."/>
            <person name="Vanavichit A."/>
            <person name="de Mattos Luiz.A.T."/>
            <person name="Zimmer P.D."/>
            <person name="Malone G."/>
            <person name="Dellagostin O."/>
            <person name="de Oliveira A.C."/>
            <person name="Bevan M."/>
            <person name="Bancroft I."/>
            <person name="Minx P."/>
            <person name="Cordum H."/>
            <person name="Wilson R."/>
            <person name="Cheng Z."/>
            <person name="Jin W."/>
            <person name="Jiang J."/>
            <person name="Leong S.A."/>
            <person name="Iwama H."/>
            <person name="Gojobori T."/>
            <person name="Itoh T."/>
            <person name="Niimura Y."/>
            <person name="Fujii Y."/>
            <person name="Habara T."/>
            <person name="Sakai H."/>
            <person name="Sato Y."/>
            <person name="Wilson G."/>
            <person name="Kumar K."/>
            <person name="McCouch S."/>
            <person name="Juretic N."/>
            <person name="Hoen D."/>
            <person name="Wright S."/>
            <person name="Bruskiewich R."/>
            <person name="Bureau T."/>
            <person name="Miyao A."/>
            <person name="Hirochika H."/>
            <person name="Nishikawa T."/>
            <person name="Kadowaki K."/>
            <person name="Sugiura M."/>
            <person name="Burr B."/>
            <person name="Sasaki T."/>
        </authorList>
    </citation>
    <scope>NUCLEOTIDE SEQUENCE [LARGE SCALE GENOMIC DNA]</scope>
    <source>
        <strain evidence="3">cv. Nipponbare</strain>
    </source>
</reference>
<proteinExistence type="predicted"/>
<reference evidence="2 3" key="3">
    <citation type="journal article" date="2013" name="Rice">
        <title>Improvement of the Oryza sativa Nipponbare reference genome using next generation sequence and optical map data.</title>
        <authorList>
            <person name="Kawahara Y."/>
            <person name="de la Bastide M."/>
            <person name="Hamilton J.P."/>
            <person name="Kanamori H."/>
            <person name="McCombie W.R."/>
            <person name="Ouyang S."/>
            <person name="Schwartz D.C."/>
            <person name="Tanaka T."/>
            <person name="Wu J."/>
            <person name="Zhou S."/>
            <person name="Childs K.L."/>
            <person name="Davidson R.M."/>
            <person name="Lin H."/>
            <person name="Quesada-Ocampo L."/>
            <person name="Vaillancourt B."/>
            <person name="Sakai H."/>
            <person name="Lee S.S."/>
            <person name="Kim J."/>
            <person name="Numa H."/>
            <person name="Itoh T."/>
            <person name="Buell C.R."/>
            <person name="Matsumoto T."/>
        </authorList>
    </citation>
    <scope>NUCLEOTIDE SEQUENCE [LARGE SCALE GENOMIC DNA]</scope>
    <source>
        <strain evidence="3">cv. Nipponbare</strain>
    </source>
</reference>
<accession>A0A0P0XMP1</accession>
<evidence type="ECO:0000256" key="1">
    <source>
        <dbReference type="SAM" id="MobiDB-lite"/>
    </source>
</evidence>